<comment type="subcellular location">
    <subcellularLocation>
        <location evidence="1 6">Membrane</location>
        <topology evidence="1 6">Multi-pass membrane protein</topology>
    </subcellularLocation>
</comment>
<gene>
    <name evidence="7" type="ORF">BB560_000303</name>
</gene>
<evidence type="ECO:0000256" key="3">
    <source>
        <dbReference type="ARBA" id="ARBA00022692"/>
    </source>
</evidence>
<dbReference type="InterPro" id="IPR004345">
    <property type="entry name" value="TB2_DP1_HVA22"/>
</dbReference>
<dbReference type="PANTHER" id="PTHR12300:SF161">
    <property type="entry name" value="RECEPTOR EXPRESSION-ENHANCING PROTEIN"/>
    <property type="match status" value="1"/>
</dbReference>
<accession>A0A2T9ZKP9</accession>
<feature type="transmembrane region" description="Helical" evidence="6">
    <location>
        <begin position="115"/>
        <end position="138"/>
    </location>
</feature>
<dbReference type="GO" id="GO:0016020">
    <property type="term" value="C:membrane"/>
    <property type="evidence" value="ECO:0007669"/>
    <property type="project" value="UniProtKB-SubCell"/>
</dbReference>
<comment type="similarity">
    <text evidence="2 6">Belongs to the DP1 family.</text>
</comment>
<dbReference type="STRING" id="133381.A0A2T9ZKP9"/>
<dbReference type="EMBL" id="MBFS01000029">
    <property type="protein sequence ID" value="PVV05183.1"/>
    <property type="molecule type" value="Genomic_DNA"/>
</dbReference>
<evidence type="ECO:0000256" key="4">
    <source>
        <dbReference type="ARBA" id="ARBA00022989"/>
    </source>
</evidence>
<dbReference type="AlphaFoldDB" id="A0A2T9ZKP9"/>
<evidence type="ECO:0000256" key="1">
    <source>
        <dbReference type="ARBA" id="ARBA00004141"/>
    </source>
</evidence>
<dbReference type="OrthoDB" id="10009287at2759"/>
<evidence type="ECO:0000256" key="6">
    <source>
        <dbReference type="RuleBase" id="RU362006"/>
    </source>
</evidence>
<organism evidence="7 8">
    <name type="scientific">Smittium megazygosporum</name>
    <dbReference type="NCBI Taxonomy" id="133381"/>
    <lineage>
        <taxon>Eukaryota</taxon>
        <taxon>Fungi</taxon>
        <taxon>Fungi incertae sedis</taxon>
        <taxon>Zoopagomycota</taxon>
        <taxon>Kickxellomycotina</taxon>
        <taxon>Harpellomycetes</taxon>
        <taxon>Harpellales</taxon>
        <taxon>Legeriomycetaceae</taxon>
        <taxon>Smittium</taxon>
    </lineage>
</organism>
<reference evidence="7 8" key="1">
    <citation type="journal article" date="2018" name="MBio">
        <title>Comparative Genomics Reveals the Core Gene Toolbox for the Fungus-Insect Symbiosis.</title>
        <authorList>
            <person name="Wang Y."/>
            <person name="Stata M."/>
            <person name="Wang W."/>
            <person name="Stajich J.E."/>
            <person name="White M.M."/>
            <person name="Moncalvo J.M."/>
        </authorList>
    </citation>
    <scope>NUCLEOTIDE SEQUENCE [LARGE SCALE GENOMIC DNA]</scope>
    <source>
        <strain evidence="7 8">SC-DP-2</strain>
    </source>
</reference>
<evidence type="ECO:0000313" key="8">
    <source>
        <dbReference type="Proteomes" id="UP000245609"/>
    </source>
</evidence>
<feature type="transmembrane region" description="Helical" evidence="6">
    <location>
        <begin position="39"/>
        <end position="68"/>
    </location>
</feature>
<keyword evidence="4 6" id="KW-1133">Transmembrane helix</keyword>
<dbReference type="Proteomes" id="UP000245609">
    <property type="component" value="Unassembled WGS sequence"/>
</dbReference>
<sequence>MDITVKRYMDEADGYFSNYWVFVSIEQKTGVSKVIFGSAFYFLMLFISYFNLGASVIVNLFGFCYAFYVSSRSITNKNLAAYIQWQTFWYIYGFLSVLEFFNNFLLYWLPKYYFYKFLFFVWLMYPSTRGATTVYFFFNSKIKSQVAVSELKNE</sequence>
<name>A0A2T9ZKP9_9FUNG</name>
<evidence type="ECO:0000256" key="2">
    <source>
        <dbReference type="ARBA" id="ARBA00008573"/>
    </source>
</evidence>
<proteinExistence type="inferred from homology"/>
<evidence type="ECO:0000313" key="7">
    <source>
        <dbReference type="EMBL" id="PVV05183.1"/>
    </source>
</evidence>
<evidence type="ECO:0000256" key="5">
    <source>
        <dbReference type="ARBA" id="ARBA00023136"/>
    </source>
</evidence>
<feature type="transmembrane region" description="Helical" evidence="6">
    <location>
        <begin position="89"/>
        <end position="109"/>
    </location>
</feature>
<comment type="caution">
    <text evidence="7">The sequence shown here is derived from an EMBL/GenBank/DDBJ whole genome shotgun (WGS) entry which is preliminary data.</text>
</comment>
<dbReference type="PANTHER" id="PTHR12300">
    <property type="entry name" value="HVA22-LIKE PROTEINS"/>
    <property type="match status" value="1"/>
</dbReference>
<keyword evidence="5 6" id="KW-0472">Membrane</keyword>
<dbReference type="Pfam" id="PF03134">
    <property type="entry name" value="TB2_DP1_HVA22"/>
    <property type="match status" value="1"/>
</dbReference>
<keyword evidence="8" id="KW-1185">Reference proteome</keyword>
<comment type="caution">
    <text evidence="6">Lacks conserved residue(s) required for the propagation of feature annotation.</text>
</comment>
<keyword evidence="3 6" id="KW-0812">Transmembrane</keyword>
<protein>
    <recommendedName>
        <fullName evidence="6">Protein YOP1</fullName>
    </recommendedName>
</protein>